<dbReference type="Proteomes" id="UP000010366">
    <property type="component" value="Chromosome"/>
</dbReference>
<dbReference type="AlphaFoldDB" id="K9UNP7"/>
<dbReference type="STRING" id="1173020.Cha6605_5569"/>
<dbReference type="EMBL" id="CP003600">
    <property type="protein sequence ID" value="AFY96445.1"/>
    <property type="molecule type" value="Genomic_DNA"/>
</dbReference>
<reference evidence="1 2" key="1">
    <citation type="submission" date="2012-05" db="EMBL/GenBank/DDBJ databases">
        <title>Finished chromosome of genome of Chamaesiphon sp. PCC 6605.</title>
        <authorList>
            <consortium name="US DOE Joint Genome Institute"/>
            <person name="Gugger M."/>
            <person name="Coursin T."/>
            <person name="Rippka R."/>
            <person name="Tandeau De Marsac N."/>
            <person name="Huntemann M."/>
            <person name="Wei C.-L."/>
            <person name="Han J."/>
            <person name="Detter J.C."/>
            <person name="Han C."/>
            <person name="Tapia R."/>
            <person name="Chen A."/>
            <person name="Kyrpides N."/>
            <person name="Mavromatis K."/>
            <person name="Markowitz V."/>
            <person name="Szeto E."/>
            <person name="Ivanova N."/>
            <person name="Pagani I."/>
            <person name="Pati A."/>
            <person name="Goodwin L."/>
            <person name="Nordberg H.P."/>
            <person name="Cantor M.N."/>
            <person name="Hua S.X."/>
            <person name="Woyke T."/>
            <person name="Kerfeld C.A."/>
        </authorList>
    </citation>
    <scope>NUCLEOTIDE SEQUENCE [LARGE SCALE GENOMIC DNA]</scope>
    <source>
        <strain evidence="2">ATCC 27169 / PCC 6605</strain>
    </source>
</reference>
<dbReference type="HOGENOM" id="CLU_1381966_0_0_3"/>
<gene>
    <name evidence="1" type="ORF">Cha6605_5569</name>
</gene>
<protein>
    <submittedName>
        <fullName evidence="1">Uncharacterized protein</fullName>
    </submittedName>
</protein>
<organism evidence="1 2">
    <name type="scientific">Chamaesiphon minutus (strain ATCC 27169 / PCC 6605)</name>
    <dbReference type="NCBI Taxonomy" id="1173020"/>
    <lineage>
        <taxon>Bacteria</taxon>
        <taxon>Bacillati</taxon>
        <taxon>Cyanobacteriota</taxon>
        <taxon>Cyanophyceae</taxon>
        <taxon>Gomontiellales</taxon>
        <taxon>Chamaesiphonaceae</taxon>
        <taxon>Chamaesiphon</taxon>
    </lineage>
</organism>
<evidence type="ECO:0000313" key="1">
    <source>
        <dbReference type="EMBL" id="AFY96445.1"/>
    </source>
</evidence>
<evidence type="ECO:0000313" key="2">
    <source>
        <dbReference type="Proteomes" id="UP000010366"/>
    </source>
</evidence>
<keyword evidence="2" id="KW-1185">Reference proteome</keyword>
<name>K9UNP7_CHAP6</name>
<dbReference type="KEGG" id="cmp:Cha6605_5569"/>
<dbReference type="OrthoDB" id="280449at2"/>
<accession>K9UNP7</accession>
<dbReference type="RefSeq" id="WP_015162527.1">
    <property type="nucleotide sequence ID" value="NC_019697.1"/>
</dbReference>
<proteinExistence type="predicted"/>
<sequence length="197" mass="23351">MYIANNPNPIYPDTHHLGLELDKSQIELAAKLLNRQIVFTDREGFEREIEAASVHPDNKQIVYLERWEKPEDIWGFVEIYYLIYHVNNKGVSKSVGIESYNYYFGCRIRYIAWFDELTAVLIYKEKHSYYLYIITNMWPPKFVEIEYDWQIINSILFYRDYKANTVSRLMLPDLTAIAPLTLSQAQELGFVIDDDKS</sequence>